<proteinExistence type="predicted"/>
<reference evidence="2" key="2">
    <citation type="submission" date="2020-09" db="EMBL/GenBank/DDBJ databases">
        <authorList>
            <person name="Sun Q."/>
            <person name="Ohkuma M."/>
        </authorList>
    </citation>
    <scope>NUCLEOTIDE SEQUENCE</scope>
    <source>
        <strain evidence="2">JCM 4790</strain>
    </source>
</reference>
<evidence type="ECO:0000313" key="2">
    <source>
        <dbReference type="EMBL" id="GGY16284.1"/>
    </source>
</evidence>
<reference evidence="2" key="1">
    <citation type="journal article" date="2014" name="Int. J. Syst. Evol. Microbiol.">
        <title>Complete genome sequence of Corynebacterium casei LMG S-19264T (=DSM 44701T), isolated from a smear-ripened cheese.</title>
        <authorList>
            <consortium name="US DOE Joint Genome Institute (JGI-PGF)"/>
            <person name="Walter F."/>
            <person name="Albersmeier A."/>
            <person name="Kalinowski J."/>
            <person name="Ruckert C."/>
        </authorList>
    </citation>
    <scope>NUCLEOTIDE SEQUENCE</scope>
    <source>
        <strain evidence="2">JCM 4790</strain>
    </source>
</reference>
<evidence type="ECO:0000256" key="1">
    <source>
        <dbReference type="SAM" id="MobiDB-lite"/>
    </source>
</evidence>
<gene>
    <name evidence="2" type="ORF">GCM10010358_80020</name>
</gene>
<sequence>MGRDEQGLSAAGQATPPEADPTAVACQETGEVLQGAAGQIDTGRVDKHAKAPDGLVILIVDPSTRSFLHAHRRGHQSNLPSGWKRLLVGVLLVDETRGGSYLRVTHDVQGME</sequence>
<dbReference type="EMBL" id="BMVU01000107">
    <property type="protein sequence ID" value="GGY16284.1"/>
    <property type="molecule type" value="Genomic_DNA"/>
</dbReference>
<accession>A0A918P372</accession>
<comment type="caution">
    <text evidence="2">The sequence shown here is derived from an EMBL/GenBank/DDBJ whole genome shotgun (WGS) entry which is preliminary data.</text>
</comment>
<organism evidence="2 3">
    <name type="scientific">Streptomyces minutiscleroticus</name>
    <dbReference type="NCBI Taxonomy" id="68238"/>
    <lineage>
        <taxon>Bacteria</taxon>
        <taxon>Bacillati</taxon>
        <taxon>Actinomycetota</taxon>
        <taxon>Actinomycetes</taxon>
        <taxon>Kitasatosporales</taxon>
        <taxon>Streptomycetaceae</taxon>
        <taxon>Streptomyces</taxon>
    </lineage>
</organism>
<evidence type="ECO:0000313" key="3">
    <source>
        <dbReference type="Proteomes" id="UP000619244"/>
    </source>
</evidence>
<dbReference type="AlphaFoldDB" id="A0A918P372"/>
<keyword evidence="3" id="KW-1185">Reference proteome</keyword>
<dbReference type="Proteomes" id="UP000619244">
    <property type="component" value="Unassembled WGS sequence"/>
</dbReference>
<protein>
    <submittedName>
        <fullName evidence="2">Uncharacterized protein</fullName>
    </submittedName>
</protein>
<feature type="region of interest" description="Disordered" evidence="1">
    <location>
        <begin position="1"/>
        <end position="23"/>
    </location>
</feature>
<dbReference type="RefSeq" id="WP_229919912.1">
    <property type="nucleotide sequence ID" value="NZ_BMVU01000107.1"/>
</dbReference>
<name>A0A918P372_9ACTN</name>